<dbReference type="AlphaFoldDB" id="A0A1S2PD07"/>
<dbReference type="Proteomes" id="UP000179935">
    <property type="component" value="Unassembled WGS sequence"/>
</dbReference>
<proteinExistence type="predicted"/>
<dbReference type="STRING" id="1428652.BIV24_15665"/>
<dbReference type="Gene3D" id="1.20.58.1320">
    <property type="match status" value="1"/>
</dbReference>
<dbReference type="InterPro" id="IPR015029">
    <property type="entry name" value="PrnB"/>
</dbReference>
<sequence length="339" mass="37057">MTLTHDLDSITATLDPLGADAVMRALPQANIAADTRWLHTRAERLSRHAVSIRDVAPARAALRDLGMITASLARHTSCQVPPPAVETAMLHLGATADEVPRETVYSYTTRNPRGPRRRSFTDTPGEHVFIDEVTDASHALDDAIRHCAGMPEAANQEAADGLAATVHERLRAFAAHLLTVKRTLTPEYFTGLLRPYYPPLDIDGTTYYAPGGAQMPLLVLDVMILSQAATGNLAAWYEQYLTDNVLYLPPHHRAMVDAARRTPGLARLARNRPHLRPAVALLIDDLLRFRLPHRQLARDNMAVRENGALGSGGYTTSALDRLLEVTESARALLSPGSPL</sequence>
<dbReference type="Pfam" id="PF08933">
    <property type="entry name" value="PrnB"/>
    <property type="match status" value="1"/>
</dbReference>
<dbReference type="SUPFAM" id="SSF140959">
    <property type="entry name" value="Indolic compounds 2,3-dioxygenase-like"/>
    <property type="match status" value="1"/>
</dbReference>
<name>A0A1S2PD07_9ACTN</name>
<dbReference type="GO" id="GO:0019441">
    <property type="term" value="P:L-tryptophan catabolic process to kynurenine"/>
    <property type="evidence" value="ECO:0007669"/>
    <property type="project" value="InterPro"/>
</dbReference>
<evidence type="ECO:0000313" key="2">
    <source>
        <dbReference type="Proteomes" id="UP000179935"/>
    </source>
</evidence>
<gene>
    <name evidence="1" type="ORF">BIV24_15665</name>
</gene>
<reference evidence="1 2" key="1">
    <citation type="submission" date="2016-10" db="EMBL/GenBank/DDBJ databases">
        <title>Genome sequence of Streptomyces sp. MUSC 93.</title>
        <authorList>
            <person name="Lee L.-H."/>
            <person name="Ser H.-L."/>
            <person name="Law J.W.-F."/>
        </authorList>
    </citation>
    <scope>NUCLEOTIDE SEQUENCE [LARGE SCALE GENOMIC DNA]</scope>
    <source>
        <strain evidence="1 2">MUSC 93</strain>
    </source>
</reference>
<evidence type="ECO:0008006" key="3">
    <source>
        <dbReference type="Google" id="ProtNLM"/>
    </source>
</evidence>
<protein>
    <recommendedName>
        <fullName evidence="3">DUF1864 family protein</fullName>
    </recommendedName>
</protein>
<keyword evidence="2" id="KW-1185">Reference proteome</keyword>
<accession>A0A1S2PD07</accession>
<dbReference type="GO" id="GO:0020037">
    <property type="term" value="F:heme binding"/>
    <property type="evidence" value="ECO:0007669"/>
    <property type="project" value="InterPro"/>
</dbReference>
<comment type="caution">
    <text evidence="1">The sequence shown here is derived from an EMBL/GenBank/DDBJ whole genome shotgun (WGS) entry which is preliminary data.</text>
</comment>
<dbReference type="EMBL" id="MLYP01000040">
    <property type="protein sequence ID" value="OIJ91688.1"/>
    <property type="molecule type" value="Genomic_DNA"/>
</dbReference>
<dbReference type="InterPro" id="IPR037217">
    <property type="entry name" value="Trp/Indoleamine_2_3_dOase-like"/>
</dbReference>
<evidence type="ECO:0000313" key="1">
    <source>
        <dbReference type="EMBL" id="OIJ91688.1"/>
    </source>
</evidence>
<dbReference type="GO" id="GO:0046872">
    <property type="term" value="F:metal ion binding"/>
    <property type="evidence" value="ECO:0007669"/>
    <property type="project" value="InterPro"/>
</dbReference>
<dbReference type="RefSeq" id="WP_071366910.1">
    <property type="nucleotide sequence ID" value="NZ_MLYP01000040.1"/>
</dbReference>
<organism evidence="1 2">
    <name type="scientific">Streptomyces colonosanans</name>
    <dbReference type="NCBI Taxonomy" id="1428652"/>
    <lineage>
        <taxon>Bacteria</taxon>
        <taxon>Bacillati</taxon>
        <taxon>Actinomycetota</taxon>
        <taxon>Actinomycetes</taxon>
        <taxon>Kitasatosporales</taxon>
        <taxon>Streptomycetaceae</taxon>
        <taxon>Streptomyces</taxon>
    </lineage>
</organism>
<dbReference type="Gene3D" id="1.20.58.480">
    <property type="match status" value="1"/>
</dbReference>